<evidence type="ECO:0000259" key="12">
    <source>
        <dbReference type="PROSITE" id="PS50011"/>
    </source>
</evidence>
<dbReference type="PROSITE" id="PS00107">
    <property type="entry name" value="PROTEIN_KINASE_ATP"/>
    <property type="match status" value="1"/>
</dbReference>
<dbReference type="Gramene" id="TraesWEE_scaffold_048578_01G000300.1">
    <property type="protein sequence ID" value="TraesWEE_scaffold_048578_01G000300.1"/>
    <property type="gene ID" value="TraesWEE_scaffold_048578_01G000300"/>
</dbReference>
<dbReference type="PROSITE" id="PS00108">
    <property type="entry name" value="PROTEIN_KINASE_ST"/>
    <property type="match status" value="1"/>
</dbReference>
<dbReference type="InterPro" id="IPR000742">
    <property type="entry name" value="EGF"/>
</dbReference>
<dbReference type="SUPFAM" id="SSF56112">
    <property type="entry name" value="Protein kinase-like (PK-like)"/>
    <property type="match status" value="1"/>
</dbReference>
<dbReference type="STRING" id="4565.A0A3B6AUE5"/>
<protein>
    <recommendedName>
        <fullName evidence="12">Protein kinase domain-containing protein</fullName>
    </recommendedName>
</protein>
<keyword evidence="9" id="KW-0325">Glycoprotein</keyword>
<reference evidence="13" key="1">
    <citation type="submission" date="2018-08" db="EMBL/GenBank/DDBJ databases">
        <authorList>
            <person name="Rossello M."/>
        </authorList>
    </citation>
    <scope>NUCLEOTIDE SEQUENCE [LARGE SCALE GENOMIC DNA]</scope>
    <source>
        <strain evidence="13">cv. Chinese Spring</strain>
    </source>
</reference>
<dbReference type="GO" id="GO:0005524">
    <property type="term" value="F:ATP binding"/>
    <property type="evidence" value="ECO:0007669"/>
    <property type="project" value="UniProtKB-UniRule"/>
</dbReference>
<dbReference type="PROSITE" id="PS50011">
    <property type="entry name" value="PROTEIN_KINASE_DOM"/>
    <property type="match status" value="1"/>
</dbReference>
<evidence type="ECO:0000256" key="5">
    <source>
        <dbReference type="ARBA" id="ARBA00022741"/>
    </source>
</evidence>
<dbReference type="FunFam" id="1.10.510.10:FF:000606">
    <property type="entry name" value="Wall-associated receptor kinase 3"/>
    <property type="match status" value="1"/>
</dbReference>
<evidence type="ECO:0000256" key="4">
    <source>
        <dbReference type="ARBA" id="ARBA00022729"/>
    </source>
</evidence>
<dbReference type="PaxDb" id="4565-Traes_2AS_24CA17FD0.2"/>
<dbReference type="Pfam" id="PF13947">
    <property type="entry name" value="GUB_WAK_bind"/>
    <property type="match status" value="1"/>
</dbReference>
<reference evidence="13" key="2">
    <citation type="submission" date="2018-10" db="UniProtKB">
        <authorList>
            <consortium name="EnsemblPlants"/>
        </authorList>
    </citation>
    <scope>IDENTIFICATION</scope>
</reference>
<dbReference type="InterPro" id="IPR045274">
    <property type="entry name" value="WAK-like"/>
</dbReference>
<keyword evidence="6" id="KW-0418">Kinase</keyword>
<dbReference type="GO" id="GO:0004674">
    <property type="term" value="F:protein serine/threonine kinase activity"/>
    <property type="evidence" value="ECO:0007669"/>
    <property type="project" value="UniProtKB-KW"/>
</dbReference>
<keyword evidence="11" id="KW-1133">Transmembrane helix</keyword>
<dbReference type="Gramene" id="TraesCLE_scaffold_043011_01G000100.1">
    <property type="protein sequence ID" value="TraesCLE_scaffold_043011_01G000100.1"/>
    <property type="gene ID" value="TraesCLE_scaffold_043011_01G000100"/>
</dbReference>
<evidence type="ECO:0000256" key="8">
    <source>
        <dbReference type="ARBA" id="ARBA00023157"/>
    </source>
</evidence>
<dbReference type="OrthoDB" id="674570at2759"/>
<dbReference type="SMART" id="SM00220">
    <property type="entry name" value="S_TKc"/>
    <property type="match status" value="1"/>
</dbReference>
<dbReference type="AlphaFoldDB" id="A0A3B6AUE5"/>
<dbReference type="SMART" id="SM00179">
    <property type="entry name" value="EGF_CA"/>
    <property type="match status" value="1"/>
</dbReference>
<dbReference type="Gramene" id="TraesCS2A03G0265700.1">
    <property type="protein sequence ID" value="TraesCS2A03G0265700.1.CDS"/>
    <property type="gene ID" value="TraesCS2A03G0265700"/>
</dbReference>
<dbReference type="InterPro" id="IPR017441">
    <property type="entry name" value="Protein_kinase_ATP_BS"/>
</dbReference>
<dbReference type="InterPro" id="IPR011009">
    <property type="entry name" value="Kinase-like_dom_sf"/>
</dbReference>
<dbReference type="Gramene" id="TraesCAD_scaffold_070023_01G000300.1">
    <property type="protein sequence ID" value="TraesCAD_scaffold_070023_01G000300.1"/>
    <property type="gene ID" value="TraesCAD_scaffold_070023_01G000300"/>
</dbReference>
<comment type="subcellular location">
    <subcellularLocation>
        <location evidence="1">Membrane</location>
        <topology evidence="1">Single-pass type I membrane protein</topology>
    </subcellularLocation>
</comment>
<dbReference type="SMR" id="A0A3B6AUE5"/>
<evidence type="ECO:0000256" key="6">
    <source>
        <dbReference type="ARBA" id="ARBA00022777"/>
    </source>
</evidence>
<evidence type="ECO:0000256" key="2">
    <source>
        <dbReference type="ARBA" id="ARBA00022527"/>
    </source>
</evidence>
<dbReference type="InterPro" id="IPR008271">
    <property type="entry name" value="Ser/Thr_kinase_AS"/>
</dbReference>
<dbReference type="Gene3D" id="2.10.25.10">
    <property type="entry name" value="Laminin"/>
    <property type="match status" value="1"/>
</dbReference>
<dbReference type="GO" id="GO:0005509">
    <property type="term" value="F:calcium ion binding"/>
    <property type="evidence" value="ECO:0007669"/>
    <property type="project" value="InterPro"/>
</dbReference>
<evidence type="ECO:0000256" key="10">
    <source>
        <dbReference type="PROSITE-ProRule" id="PRU10141"/>
    </source>
</evidence>
<dbReference type="InterPro" id="IPR001881">
    <property type="entry name" value="EGF-like_Ca-bd_dom"/>
</dbReference>
<dbReference type="GO" id="GO:0007166">
    <property type="term" value="P:cell surface receptor signaling pathway"/>
    <property type="evidence" value="ECO:0000318"/>
    <property type="project" value="GO_Central"/>
</dbReference>
<sequence length="747" mass="81426">MTTTRSSQSHNSQPLPIILVLLAAAAAASTPLILQVAAAAAEQDEKQPITLPGCPDRCGDTLIPFPFGTKPGCFREGFQVTCNDSFTPHRAFLAYAGVNQHIAEIYYKVGWHHPVWRTDHGNTALELIDISVADGEARAYGLVSSLCNAANLSGDYVAKCQNLALGERGPFLLSVTRNLLVGVGWRVEPKIMSYLWSAYRNSTYEFSLACLSDLMGMPKLLQLATNGSCSSRGCCQAALPEAAPLTDFGTWFTIEDNPMWQTNPCTYAMVVESDWYRFSTRRTCTASRCCPGGTRGASPSCSTSPSGTVHARGKARNHLRTTPASAATAIVPTRLVVLPMAMSAGAWNTTMATLTSPMDAKIDECKLRKLNPELYPCSSDGICKNRLEGYDCPCKLGMKGDGIKGTCTDKFPLVAQVIVGGIGGIFIIAAISFLILLRKEKQKTREFYQKNGGPTLEKAKFIKLFKKEELKPILKSSNFIGKGGFGEVYKGFLDNEEVAVKKPISGTMLENEHFANEVIIQSRVIHKNIVRLIGCCLEVDIPMLVYEFLSNGSLDDILHGKKKVALNLGVRLSIAVESADALVYMHSKTNAKIIHGDVKPANILLDDKFAPKISDFGISRLIARDKKHTGSVIGDMSYIDPVYLQTGLLTEKSDVYSFGVVILELISGQKATHSDGGSLVNSFLEAGKKEKKVTELFDKEIVAEGDLEILDSLAAIALECLNLDVDQRPLMTEVVERLLIMNRSRKS</sequence>
<dbReference type="Gene3D" id="1.10.510.10">
    <property type="entry name" value="Transferase(Phosphotransferase) domain 1"/>
    <property type="match status" value="1"/>
</dbReference>
<dbReference type="InterPro" id="IPR001245">
    <property type="entry name" value="Ser-Thr/Tyr_kinase_cat_dom"/>
</dbReference>
<accession>A0A3B6AUE5</accession>
<evidence type="ECO:0000256" key="9">
    <source>
        <dbReference type="ARBA" id="ARBA00023180"/>
    </source>
</evidence>
<dbReference type="Pfam" id="PF07714">
    <property type="entry name" value="PK_Tyr_Ser-Thr"/>
    <property type="match status" value="1"/>
</dbReference>
<evidence type="ECO:0000313" key="13">
    <source>
        <dbReference type="EnsemblPlants" id="TraesCS2A02G129700.1"/>
    </source>
</evidence>
<dbReference type="Gramene" id="TraesROB_scaffold_013599_01G000100.1">
    <property type="protein sequence ID" value="TraesROB_scaffold_013599_01G000100.1"/>
    <property type="gene ID" value="TraesROB_scaffold_013599_01G000100"/>
</dbReference>
<evidence type="ECO:0000256" key="3">
    <source>
        <dbReference type="ARBA" id="ARBA00022679"/>
    </source>
</evidence>
<dbReference type="Gramene" id="TraesCS2A02G129700.1">
    <property type="protein sequence ID" value="TraesCS2A02G129700.1"/>
    <property type="gene ID" value="TraesCS2A02G129700"/>
</dbReference>
<dbReference type="Gramene" id="TraesPARA_EIv1.0_0436310.1">
    <property type="protein sequence ID" value="TraesPARA_EIv1.0_0436310.1.CDS"/>
    <property type="gene ID" value="TraesPARA_EIv1.0_0436310"/>
</dbReference>
<dbReference type="GO" id="GO:0005886">
    <property type="term" value="C:plasma membrane"/>
    <property type="evidence" value="ECO:0000318"/>
    <property type="project" value="GO_Central"/>
</dbReference>
<feature type="domain" description="Protein kinase" evidence="12">
    <location>
        <begin position="474"/>
        <end position="740"/>
    </location>
</feature>
<evidence type="ECO:0000313" key="14">
    <source>
        <dbReference type="Proteomes" id="UP000019116"/>
    </source>
</evidence>
<dbReference type="CDD" id="cd00054">
    <property type="entry name" value="EGF_CA"/>
    <property type="match status" value="1"/>
</dbReference>
<feature type="transmembrane region" description="Helical" evidence="11">
    <location>
        <begin position="413"/>
        <end position="437"/>
    </location>
</feature>
<keyword evidence="11" id="KW-0812">Transmembrane</keyword>
<keyword evidence="11" id="KW-0472">Membrane</keyword>
<feature type="binding site" evidence="10">
    <location>
        <position position="502"/>
    </location>
    <ligand>
        <name>ATP</name>
        <dbReference type="ChEBI" id="CHEBI:30616"/>
    </ligand>
</feature>
<keyword evidence="2" id="KW-0723">Serine/threonine-protein kinase</keyword>
<dbReference type="PANTHER" id="PTHR27005:SF345">
    <property type="entry name" value="PROTEIN KINASE DOMAIN-CONTAINING PROTEIN"/>
    <property type="match status" value="1"/>
</dbReference>
<evidence type="ECO:0000256" key="11">
    <source>
        <dbReference type="SAM" id="Phobius"/>
    </source>
</evidence>
<name>A0A3B6AUE5_WHEAT</name>
<proteinExistence type="predicted"/>
<keyword evidence="3" id="KW-0808">Transferase</keyword>
<keyword evidence="14" id="KW-1185">Reference proteome</keyword>
<dbReference type="GO" id="GO:0030247">
    <property type="term" value="F:polysaccharide binding"/>
    <property type="evidence" value="ECO:0007669"/>
    <property type="project" value="InterPro"/>
</dbReference>
<keyword evidence="7 10" id="KW-0067">ATP-binding</keyword>
<evidence type="ECO:0000256" key="7">
    <source>
        <dbReference type="ARBA" id="ARBA00022840"/>
    </source>
</evidence>
<evidence type="ECO:0000256" key="1">
    <source>
        <dbReference type="ARBA" id="ARBA00004479"/>
    </source>
</evidence>
<keyword evidence="8" id="KW-1015">Disulfide bond</keyword>
<keyword evidence="4" id="KW-0732">Signal</keyword>
<dbReference type="Proteomes" id="UP000019116">
    <property type="component" value="Chromosome 2A"/>
</dbReference>
<dbReference type="PANTHER" id="PTHR27005">
    <property type="entry name" value="WALL-ASSOCIATED RECEPTOR KINASE-LIKE 21"/>
    <property type="match status" value="1"/>
</dbReference>
<dbReference type="SMART" id="SM00181">
    <property type="entry name" value="EGF"/>
    <property type="match status" value="1"/>
</dbReference>
<dbReference type="FunFam" id="3.30.200.20:FF:000337">
    <property type="entry name" value="Wall-associated receptor kinase 3"/>
    <property type="match status" value="1"/>
</dbReference>
<dbReference type="InterPro" id="IPR000719">
    <property type="entry name" value="Prot_kinase_dom"/>
</dbReference>
<dbReference type="InterPro" id="IPR025287">
    <property type="entry name" value="WAK_GUB"/>
</dbReference>
<organism evidence="13">
    <name type="scientific">Triticum aestivum</name>
    <name type="common">Wheat</name>
    <dbReference type="NCBI Taxonomy" id="4565"/>
    <lineage>
        <taxon>Eukaryota</taxon>
        <taxon>Viridiplantae</taxon>
        <taxon>Streptophyta</taxon>
        <taxon>Embryophyta</taxon>
        <taxon>Tracheophyta</taxon>
        <taxon>Spermatophyta</taxon>
        <taxon>Magnoliopsida</taxon>
        <taxon>Liliopsida</taxon>
        <taxon>Poales</taxon>
        <taxon>Poaceae</taxon>
        <taxon>BOP clade</taxon>
        <taxon>Pooideae</taxon>
        <taxon>Triticodae</taxon>
        <taxon>Triticeae</taxon>
        <taxon>Triticinae</taxon>
        <taxon>Triticum</taxon>
    </lineage>
</organism>
<keyword evidence="5 10" id="KW-0547">Nucleotide-binding</keyword>
<dbReference type="Gene3D" id="3.30.200.20">
    <property type="entry name" value="Phosphorylase Kinase, domain 1"/>
    <property type="match status" value="1"/>
</dbReference>
<dbReference type="EnsemblPlants" id="TraesCS2A02G129700.1">
    <property type="protein sequence ID" value="TraesCS2A02G129700.1"/>
    <property type="gene ID" value="TraesCS2A02G129700"/>
</dbReference>